<dbReference type="AlphaFoldDB" id="A0A0C1EMS9"/>
<evidence type="ECO:0008006" key="3">
    <source>
        <dbReference type="Google" id="ProtNLM"/>
    </source>
</evidence>
<proteinExistence type="predicted"/>
<comment type="caution">
    <text evidence="1">The sequence shown here is derived from an EMBL/GenBank/DDBJ whole genome shotgun (WGS) entry which is preliminary data.</text>
</comment>
<dbReference type="RefSeq" id="WP_006341045.1">
    <property type="nucleotide sequence ID" value="NZ_BAWW01000008.1"/>
</dbReference>
<dbReference type="EMBL" id="JSAM01000072">
    <property type="protein sequence ID" value="KIA77634.1"/>
    <property type="molecule type" value="Genomic_DNA"/>
</dbReference>
<dbReference type="PATRIC" id="fig|83552.4.peg.1204"/>
<evidence type="ECO:0000313" key="1">
    <source>
        <dbReference type="EMBL" id="KIA77634.1"/>
    </source>
</evidence>
<sequence length="80" mass="9295">MSRAKTKDERFMIAVYEEVQDDFDREVDRYEMGNRIGLQSRGVDAICNMLIQANFLKKRSPLTVSLTENGKNLVLRVLQE</sequence>
<protein>
    <recommendedName>
        <fullName evidence="3">ArnR1-like winged helix-turn-helix domain-containing protein</fullName>
    </recommendedName>
</protein>
<accession>A0A0C1EMS9</accession>
<reference evidence="1 2" key="1">
    <citation type="journal article" date="2014" name="Mol. Biol. Evol.">
        <title>Massive expansion of Ubiquitination-related gene families within the Chlamydiae.</title>
        <authorList>
            <person name="Domman D."/>
            <person name="Collingro A."/>
            <person name="Lagkouvardos I."/>
            <person name="Gehre L."/>
            <person name="Weinmaier T."/>
            <person name="Rattei T."/>
            <person name="Subtil A."/>
            <person name="Horn M."/>
        </authorList>
    </citation>
    <scope>NUCLEOTIDE SEQUENCE [LARGE SCALE GENOMIC DNA]</scope>
    <source>
        <strain evidence="1 2">OEW1</strain>
    </source>
</reference>
<organism evidence="1 2">
    <name type="scientific">Parachlamydia acanthamoebae</name>
    <dbReference type="NCBI Taxonomy" id="83552"/>
    <lineage>
        <taxon>Bacteria</taxon>
        <taxon>Pseudomonadati</taxon>
        <taxon>Chlamydiota</taxon>
        <taxon>Chlamydiia</taxon>
        <taxon>Parachlamydiales</taxon>
        <taxon>Parachlamydiaceae</taxon>
        <taxon>Parachlamydia</taxon>
    </lineage>
</organism>
<dbReference type="OMA" id="VMEDPID"/>
<name>A0A0C1EMS9_9BACT</name>
<gene>
    <name evidence="1" type="ORF">DB43_GC00070</name>
</gene>
<dbReference type="Proteomes" id="UP000031307">
    <property type="component" value="Unassembled WGS sequence"/>
</dbReference>
<evidence type="ECO:0000313" key="2">
    <source>
        <dbReference type="Proteomes" id="UP000031307"/>
    </source>
</evidence>